<dbReference type="Bgee" id="ENSOANG00000003227">
    <property type="expression patterns" value="Expressed in testis and 2 other cell types or tissues"/>
</dbReference>
<dbReference type="InterPro" id="IPR031496">
    <property type="entry name" value="DUF4688"/>
</dbReference>
<dbReference type="Ensembl" id="ENSOANT00000005121.3">
    <property type="protein sequence ID" value="ENSOANP00000005120.3"/>
    <property type="gene ID" value="ENSOANG00000003227.3"/>
</dbReference>
<feature type="compositionally biased region" description="Pro residues" evidence="1">
    <location>
        <begin position="333"/>
        <end position="349"/>
    </location>
</feature>
<dbReference type="PANTHER" id="PTHR35674:SF1">
    <property type="entry name" value="CDNA SEQUENCE CK137956"/>
    <property type="match status" value="1"/>
</dbReference>
<dbReference type="PANTHER" id="PTHR35674">
    <property type="entry name" value="CDNA SEQUENCE CK137956"/>
    <property type="match status" value="1"/>
</dbReference>
<reference evidence="2" key="1">
    <citation type="submission" date="2025-08" db="UniProtKB">
        <authorList>
            <consortium name="Ensembl"/>
        </authorList>
    </citation>
    <scope>IDENTIFICATION</scope>
    <source>
        <strain evidence="2">Glennie</strain>
    </source>
</reference>
<evidence type="ECO:0000313" key="3">
    <source>
        <dbReference type="Proteomes" id="UP000002279"/>
    </source>
</evidence>
<protein>
    <submittedName>
        <fullName evidence="2">Uncharacterized protein</fullName>
    </submittedName>
</protein>
<feature type="compositionally biased region" description="Basic and acidic residues" evidence="1">
    <location>
        <begin position="34"/>
        <end position="44"/>
    </location>
</feature>
<accession>F6THP8</accession>
<dbReference type="GeneTree" id="ENSGT00390000017672"/>
<dbReference type="eggNOG" id="ENOG502QX2U">
    <property type="taxonomic scope" value="Eukaryota"/>
</dbReference>
<feature type="region of interest" description="Disordered" evidence="1">
    <location>
        <begin position="332"/>
        <end position="353"/>
    </location>
</feature>
<dbReference type="HOGENOM" id="CLU_032132_0_0_1"/>
<name>F6THP8_ORNAN</name>
<proteinExistence type="predicted"/>
<sequence>RPLSGSREQESRTRPSHADGKSPIGDIALVGDRQSLKGPEDKGAPRPASDPNPNPGEFPLLRLEAPKAPGGSSIVPEEARIIGDFLQDSLFGQFGSAAGKAAARSRARKKQLPVFAKICAKTEGAETDERAKESDQAKDDDTLSRWSLCRKDLGKEDRPSIGKSGNGLVSLPSKKLPWASEKNLLYEFLRTTKNTDGQLMFRTKAGLDGLDLKTGVALDKNPSKFPGNISSPQRFPSSLASPSLNQPLWLNLNYPPAPIFPTPSTFPQYQGLYQHRSRIPFQQSRMLLPQLGCFSRQVTPYSPPQMGHQLFRSSYPTLLSYIPLIQPGYSYPQRPPTKLPSSPRDPPPMGGDGPQYLFSQTFGYLIRKMGIKTMIPMWDMDGVQPYYAGSTPAFSTVPGK</sequence>
<evidence type="ECO:0000256" key="1">
    <source>
        <dbReference type="SAM" id="MobiDB-lite"/>
    </source>
</evidence>
<dbReference type="InParanoid" id="F6THP8"/>
<dbReference type="FunCoup" id="F6THP8">
    <property type="interactions" value="36"/>
</dbReference>
<dbReference type="Proteomes" id="UP000002279">
    <property type="component" value="Unplaced"/>
</dbReference>
<dbReference type="Pfam" id="PF15752">
    <property type="entry name" value="DUF4688"/>
    <property type="match status" value="1"/>
</dbReference>
<feature type="compositionally biased region" description="Basic and acidic residues" evidence="1">
    <location>
        <begin position="7"/>
        <end position="20"/>
    </location>
</feature>
<feature type="region of interest" description="Disordered" evidence="1">
    <location>
        <begin position="1"/>
        <end position="75"/>
    </location>
</feature>
<evidence type="ECO:0000313" key="2">
    <source>
        <dbReference type="Ensembl" id="ENSOANP00000005120.3"/>
    </source>
</evidence>
<reference evidence="2" key="2">
    <citation type="submission" date="2025-09" db="UniProtKB">
        <authorList>
            <consortium name="Ensembl"/>
        </authorList>
    </citation>
    <scope>IDENTIFICATION</scope>
    <source>
        <strain evidence="2">Glennie</strain>
    </source>
</reference>
<organism evidence="2 3">
    <name type="scientific">Ornithorhynchus anatinus</name>
    <name type="common">Duckbill platypus</name>
    <dbReference type="NCBI Taxonomy" id="9258"/>
    <lineage>
        <taxon>Eukaryota</taxon>
        <taxon>Metazoa</taxon>
        <taxon>Chordata</taxon>
        <taxon>Craniata</taxon>
        <taxon>Vertebrata</taxon>
        <taxon>Euteleostomi</taxon>
        <taxon>Mammalia</taxon>
        <taxon>Monotremata</taxon>
        <taxon>Ornithorhynchidae</taxon>
        <taxon>Ornithorhynchus</taxon>
    </lineage>
</organism>
<keyword evidence="3" id="KW-1185">Reference proteome</keyword>
<dbReference type="AlphaFoldDB" id="F6THP8"/>